<evidence type="ECO:0000256" key="1">
    <source>
        <dbReference type="ARBA" id="ARBA00023015"/>
    </source>
</evidence>
<evidence type="ECO:0000313" key="7">
    <source>
        <dbReference type="Proteomes" id="UP000621856"/>
    </source>
</evidence>
<dbReference type="Gene3D" id="3.40.50.2300">
    <property type="match status" value="2"/>
</dbReference>
<dbReference type="RefSeq" id="WP_155137280.1">
    <property type="nucleotide sequence ID" value="NZ_BMGZ01000001.1"/>
</dbReference>
<comment type="caution">
    <text evidence="5">The sequence shown here is derived from an EMBL/GenBank/DDBJ whole genome shotgun (WGS) entry which is preliminary data.</text>
</comment>
<accession>A0A8J3EQF6</accession>
<feature type="domain" description="HTH lacI-type" evidence="4">
    <location>
        <begin position="14"/>
        <end position="68"/>
    </location>
</feature>
<dbReference type="EMBL" id="VCJR02000001">
    <property type="protein sequence ID" value="NHK26915.1"/>
    <property type="molecule type" value="Genomic_DNA"/>
</dbReference>
<name>A0A8J3EQF6_9PROT</name>
<dbReference type="InterPro" id="IPR046335">
    <property type="entry name" value="LacI/GalR-like_sensor"/>
</dbReference>
<dbReference type="InterPro" id="IPR000843">
    <property type="entry name" value="HTH_LacI"/>
</dbReference>
<dbReference type="PROSITE" id="PS00356">
    <property type="entry name" value="HTH_LACI_1"/>
    <property type="match status" value="1"/>
</dbReference>
<reference evidence="5" key="3">
    <citation type="submission" date="2020-09" db="EMBL/GenBank/DDBJ databases">
        <authorList>
            <person name="Sun Q."/>
            <person name="Zhou Y."/>
        </authorList>
    </citation>
    <scope>NUCLEOTIDE SEQUENCE</scope>
    <source>
        <strain evidence="5">CGMCC 1.14984</strain>
    </source>
</reference>
<keyword evidence="3" id="KW-0804">Transcription</keyword>
<dbReference type="SMART" id="SM00354">
    <property type="entry name" value="HTH_LACI"/>
    <property type="match status" value="1"/>
</dbReference>
<reference evidence="6 8" key="2">
    <citation type="submission" date="2020-02" db="EMBL/GenBank/DDBJ databases">
        <title>Genome sequence of Parvularcula flava strain NH6-79.</title>
        <authorList>
            <person name="Abdul Karim M.H."/>
            <person name="Lam M.Q."/>
            <person name="Chen S.J."/>
            <person name="Yahya A."/>
            <person name="Shahir S."/>
            <person name="Shamsir M.S."/>
            <person name="Chong C.S."/>
        </authorList>
    </citation>
    <scope>NUCLEOTIDE SEQUENCE [LARGE SCALE GENOMIC DNA]</scope>
    <source>
        <strain evidence="6 8">NH6-79</strain>
    </source>
</reference>
<dbReference type="Pfam" id="PF00356">
    <property type="entry name" value="LacI"/>
    <property type="match status" value="1"/>
</dbReference>
<evidence type="ECO:0000259" key="4">
    <source>
        <dbReference type="PROSITE" id="PS50932"/>
    </source>
</evidence>
<dbReference type="SUPFAM" id="SSF53822">
    <property type="entry name" value="Periplasmic binding protein-like I"/>
    <property type="match status" value="1"/>
</dbReference>
<organism evidence="5 7">
    <name type="scientific">Aquisalinus luteolus</name>
    <dbReference type="NCBI Taxonomy" id="1566827"/>
    <lineage>
        <taxon>Bacteria</taxon>
        <taxon>Pseudomonadati</taxon>
        <taxon>Pseudomonadota</taxon>
        <taxon>Alphaproteobacteria</taxon>
        <taxon>Parvularculales</taxon>
        <taxon>Parvularculaceae</taxon>
        <taxon>Aquisalinus</taxon>
    </lineage>
</organism>
<dbReference type="InterPro" id="IPR010982">
    <property type="entry name" value="Lambda_DNA-bd_dom_sf"/>
</dbReference>
<dbReference type="PANTHER" id="PTHR30146:SF153">
    <property type="entry name" value="LACTOSE OPERON REPRESSOR"/>
    <property type="match status" value="1"/>
</dbReference>
<sequence length="357" mass="38786">MSQSQIRMNKRQSVTIKEVAERAGVSLMTVSRVLNKQSVVKDETRARVEEAMRELNYRPNMLARGLAGGNSIFIGLVHANPSGSYLSEFLVGALNKCRELTHHLVLEDMVIGEDTSVEEFERHLRNIGLDGMIVTPPLSENPSFIQALRNIAAPFVLVSPGDNAPENASVLINDRQAAEMMTNYLIEKGHTRIGFILGKPDQSSTYRRHEGYLAAMKSHGLEIARDDVIQGAFTYRSGMQAAEKILGQATPPTAIFASNDDMAAGVIAMAHQRGLKIPQDLSVVGFDDTPIATAIWPQLTTIRQPIADMAQSAVTMLSESVAGSNGNGAKQSSDGHDHLVLDFAIIERDTVGVPKKG</sequence>
<dbReference type="Gene3D" id="1.10.260.40">
    <property type="entry name" value="lambda repressor-like DNA-binding domains"/>
    <property type="match status" value="1"/>
</dbReference>
<dbReference type="Proteomes" id="UP000621856">
    <property type="component" value="Unassembled WGS sequence"/>
</dbReference>
<keyword evidence="8" id="KW-1185">Reference proteome</keyword>
<dbReference type="PANTHER" id="PTHR30146">
    <property type="entry name" value="LACI-RELATED TRANSCRIPTIONAL REPRESSOR"/>
    <property type="match status" value="1"/>
</dbReference>
<dbReference type="GO" id="GO:0003700">
    <property type="term" value="F:DNA-binding transcription factor activity"/>
    <property type="evidence" value="ECO:0007669"/>
    <property type="project" value="TreeGrafter"/>
</dbReference>
<protein>
    <submittedName>
        <fullName evidence="5">LacI family transcriptional regulator</fullName>
    </submittedName>
</protein>
<reference evidence="5" key="1">
    <citation type="journal article" date="2014" name="Int. J. Syst. Evol. Microbiol.">
        <title>Complete genome sequence of Corynebacterium casei LMG S-19264T (=DSM 44701T), isolated from a smear-ripened cheese.</title>
        <authorList>
            <consortium name="US DOE Joint Genome Institute (JGI-PGF)"/>
            <person name="Walter F."/>
            <person name="Albersmeier A."/>
            <person name="Kalinowski J."/>
            <person name="Ruckert C."/>
        </authorList>
    </citation>
    <scope>NUCLEOTIDE SEQUENCE</scope>
    <source>
        <strain evidence="5">CGMCC 1.14984</strain>
    </source>
</reference>
<proteinExistence type="predicted"/>
<keyword evidence="1" id="KW-0805">Transcription regulation</keyword>
<keyword evidence="2" id="KW-0238">DNA-binding</keyword>
<evidence type="ECO:0000256" key="3">
    <source>
        <dbReference type="ARBA" id="ARBA00023163"/>
    </source>
</evidence>
<gene>
    <name evidence="6" type="ORF">FF098_003205</name>
    <name evidence="5" type="ORF">GCM10011355_06490</name>
</gene>
<dbReference type="CDD" id="cd01545">
    <property type="entry name" value="PBP1_SalR"/>
    <property type="match status" value="1"/>
</dbReference>
<evidence type="ECO:0000313" key="8">
    <source>
        <dbReference type="Proteomes" id="UP000818603"/>
    </source>
</evidence>
<dbReference type="GO" id="GO:0000976">
    <property type="term" value="F:transcription cis-regulatory region binding"/>
    <property type="evidence" value="ECO:0007669"/>
    <property type="project" value="TreeGrafter"/>
</dbReference>
<dbReference type="EMBL" id="BMGZ01000001">
    <property type="protein sequence ID" value="GGH93800.1"/>
    <property type="molecule type" value="Genomic_DNA"/>
</dbReference>
<dbReference type="InterPro" id="IPR028082">
    <property type="entry name" value="Peripla_BP_I"/>
</dbReference>
<dbReference type="PROSITE" id="PS50932">
    <property type="entry name" value="HTH_LACI_2"/>
    <property type="match status" value="1"/>
</dbReference>
<dbReference type="SUPFAM" id="SSF47413">
    <property type="entry name" value="lambda repressor-like DNA-binding domains"/>
    <property type="match status" value="1"/>
</dbReference>
<evidence type="ECO:0000313" key="5">
    <source>
        <dbReference type="EMBL" id="GGH93800.1"/>
    </source>
</evidence>
<evidence type="ECO:0000256" key="2">
    <source>
        <dbReference type="ARBA" id="ARBA00023125"/>
    </source>
</evidence>
<dbReference type="Pfam" id="PF13377">
    <property type="entry name" value="Peripla_BP_3"/>
    <property type="match status" value="1"/>
</dbReference>
<dbReference type="CDD" id="cd01392">
    <property type="entry name" value="HTH_LacI"/>
    <property type="match status" value="1"/>
</dbReference>
<dbReference type="AlphaFoldDB" id="A0A8J3EQF6"/>
<dbReference type="Proteomes" id="UP000818603">
    <property type="component" value="Unassembled WGS sequence"/>
</dbReference>
<dbReference type="PRINTS" id="PR00036">
    <property type="entry name" value="HTHLACI"/>
</dbReference>
<evidence type="ECO:0000313" key="6">
    <source>
        <dbReference type="EMBL" id="NHK26915.1"/>
    </source>
</evidence>